<evidence type="ECO:0000313" key="4">
    <source>
        <dbReference type="Proteomes" id="UP000663090"/>
    </source>
</evidence>
<evidence type="ECO:0000313" key="3">
    <source>
        <dbReference type="EMBL" id="QSQ16508.1"/>
    </source>
</evidence>
<gene>
    <name evidence="3" type="primary">lptD</name>
    <name evidence="3" type="ORF">JY572_10865</name>
</gene>
<reference evidence="3 4" key="1">
    <citation type="submission" date="2021-02" db="EMBL/GenBank/DDBJ databases">
        <title>De Novo genome assembly of isolated myxobacteria.</title>
        <authorList>
            <person name="Stevens D.C."/>
        </authorList>
    </citation>
    <scope>NUCLEOTIDE SEQUENCE [LARGE SCALE GENOMIC DNA]</scope>
    <source>
        <strain evidence="3 4">SCHIC003</strain>
    </source>
</reference>
<organism evidence="3 4">
    <name type="scientific">Myxococcus landrumensis</name>
    <dbReference type="NCBI Taxonomy" id="2813577"/>
    <lineage>
        <taxon>Bacteria</taxon>
        <taxon>Pseudomonadati</taxon>
        <taxon>Myxococcota</taxon>
        <taxon>Myxococcia</taxon>
        <taxon>Myxococcales</taxon>
        <taxon>Cystobacterineae</taxon>
        <taxon>Myxococcaceae</taxon>
        <taxon>Myxococcus</taxon>
    </lineage>
</organism>
<accession>A0ABX7NJR0</accession>
<feature type="signal peptide" evidence="1">
    <location>
        <begin position="1"/>
        <end position="21"/>
    </location>
</feature>
<dbReference type="Pfam" id="PF04453">
    <property type="entry name" value="LptD"/>
    <property type="match status" value="1"/>
</dbReference>
<name>A0ABX7NJR0_9BACT</name>
<sequence>MSLLVPLAAALLMSTAQFPLATQVQLPSGETVELAADFLTYEADKQLLTARGHCELRTGEMLLRSDEVTYDEANQVATATGNVMFVGPGGMAAVADDVRVDIRTFEATLKGGLFMQKKGVTQEAMLAAKSPEELRSMGETPVLLSGSRIRRTGPNAFVVDDLAFTPCECGPDEPSWRMEASSANVVLGERATLSWPVVYVQSVPVFALPWVYLPLSERRTGFLIPSPSASGLNGFSVQQPFFLTLGRSYDMTLTPGYYTGSGFETREFLFDDDANPDTPLARTSYRQPKQVGVKGPRLLTEFRYVPSERTRGRVTLGLLHDSRPLRDPRTSDFYYYPRVDGEPPRYVDVPRGWRGEASWQHLQDLGSGWFDRVDAAFVSDGFYTRDLNADILIQGVDYLRSSATVYQRQADLYAGLDVSLRQDIRFPYRFFQENRVPAGAFNPQGQVDLPRPKTFQRLPGIVFSLPERPLEDLLGLTGGLRAEFTRLAPFSGGFGDEGVDGIFRQDGKYIPPGLKGESPIDLGQSNGLFDSGDREARDRIDFTSRLSTSVALGNAARLTPSLSLRQDVWAGEYSGKTWQRGYPIAGLLLDTQLVRTWAGEKSAVRHAITPSLELRYVPGGWGSVPFVRSGDGDFAQPYDEIDFAVPLTRGGATRGFFQGVLAVEQSLRLKTGNWIREPLRLRLGQGFDLTRYVPAANKPFDIDSQPILRDTFARVSTSAGILNGGAMVRFDPNTGRFTQLSADFSIDDGKGHALYARYDDVLTVSDQAFNRGEPRNAVGPDSIRRPLDALVGSLSRETPGLFATERTQALIAGTRLMLGFGLGVRYEALVQPPSQDPTNREISQIRFSNPLTQQTLGVSYGPACDCWRVEGVVTLRRDLGLEFSGVNFTVAGLGSFGSGG</sequence>
<evidence type="ECO:0000259" key="2">
    <source>
        <dbReference type="Pfam" id="PF04453"/>
    </source>
</evidence>
<dbReference type="PANTHER" id="PTHR30189:SF1">
    <property type="entry name" value="LPS-ASSEMBLY PROTEIN LPTD"/>
    <property type="match status" value="1"/>
</dbReference>
<dbReference type="InterPro" id="IPR007543">
    <property type="entry name" value="LptD_C"/>
</dbReference>
<keyword evidence="4" id="KW-1185">Reference proteome</keyword>
<protein>
    <submittedName>
        <fullName evidence="3">LPS assembly protein LptD</fullName>
    </submittedName>
</protein>
<dbReference type="EMBL" id="CP071091">
    <property type="protein sequence ID" value="QSQ16508.1"/>
    <property type="molecule type" value="Genomic_DNA"/>
</dbReference>
<dbReference type="InterPro" id="IPR020889">
    <property type="entry name" value="LipoPS_assembly_LptD"/>
</dbReference>
<dbReference type="PANTHER" id="PTHR30189">
    <property type="entry name" value="LPS-ASSEMBLY PROTEIN"/>
    <property type="match status" value="1"/>
</dbReference>
<dbReference type="Gene3D" id="2.60.450.10">
    <property type="entry name" value="Lipopolysaccharide (LPS) transport protein A like domain"/>
    <property type="match status" value="1"/>
</dbReference>
<feature type="chain" id="PRO_5045069068" evidence="1">
    <location>
        <begin position="22"/>
        <end position="900"/>
    </location>
</feature>
<dbReference type="Proteomes" id="UP000663090">
    <property type="component" value="Chromosome"/>
</dbReference>
<keyword evidence="1" id="KW-0732">Signal</keyword>
<dbReference type="InterPro" id="IPR050218">
    <property type="entry name" value="LptD"/>
</dbReference>
<evidence type="ECO:0000256" key="1">
    <source>
        <dbReference type="SAM" id="SignalP"/>
    </source>
</evidence>
<dbReference type="HAMAP" id="MF_01411">
    <property type="entry name" value="LPS_assembly_LptD"/>
    <property type="match status" value="1"/>
</dbReference>
<dbReference type="RefSeq" id="WP_206718163.1">
    <property type="nucleotide sequence ID" value="NZ_CP071091.1"/>
</dbReference>
<proteinExistence type="inferred from homology"/>
<feature type="domain" description="LptD C-terminal" evidence="2">
    <location>
        <begin position="354"/>
        <end position="618"/>
    </location>
</feature>